<keyword evidence="3" id="KW-1185">Reference proteome</keyword>
<dbReference type="Gene3D" id="3.30.420.10">
    <property type="entry name" value="Ribonuclease H-like superfamily/Ribonuclease H"/>
    <property type="match status" value="1"/>
</dbReference>
<dbReference type="GO" id="GO:0004523">
    <property type="term" value="F:RNA-DNA hybrid ribonuclease activity"/>
    <property type="evidence" value="ECO:0007669"/>
    <property type="project" value="InterPro"/>
</dbReference>
<dbReference type="EMBL" id="JEMT01022953">
    <property type="protein sequence ID" value="EXX64654.1"/>
    <property type="molecule type" value="Genomic_DNA"/>
</dbReference>
<comment type="caution">
    <text evidence="2">The sequence shown here is derived from an EMBL/GenBank/DDBJ whole genome shotgun (WGS) entry which is preliminary data.</text>
</comment>
<dbReference type="HOGENOM" id="CLU_002435_4_1_1"/>
<evidence type="ECO:0000313" key="3">
    <source>
        <dbReference type="Proteomes" id="UP000022910"/>
    </source>
</evidence>
<accession>A0A015KB64</accession>
<reference evidence="2 3" key="1">
    <citation type="submission" date="2014-02" db="EMBL/GenBank/DDBJ databases">
        <title>Single nucleus genome sequencing reveals high similarity among nuclei of an endomycorrhizal fungus.</title>
        <authorList>
            <person name="Lin K."/>
            <person name="Geurts R."/>
            <person name="Zhang Z."/>
            <person name="Limpens E."/>
            <person name="Saunders D.G."/>
            <person name="Mu D."/>
            <person name="Pang E."/>
            <person name="Cao H."/>
            <person name="Cha H."/>
            <person name="Lin T."/>
            <person name="Zhou Q."/>
            <person name="Shang Y."/>
            <person name="Li Y."/>
            <person name="Ivanov S."/>
            <person name="Sharma T."/>
            <person name="Velzen R.V."/>
            <person name="Ruijter N.D."/>
            <person name="Aanen D.K."/>
            <person name="Win J."/>
            <person name="Kamoun S."/>
            <person name="Bisseling T."/>
            <person name="Huang S."/>
        </authorList>
    </citation>
    <scope>NUCLEOTIDE SEQUENCE [LARGE SCALE GENOMIC DNA]</scope>
    <source>
        <strain evidence="3">DAOM197198w</strain>
    </source>
</reference>
<name>A0A015KB64_RHIIW</name>
<dbReference type="Pfam" id="PF00075">
    <property type="entry name" value="RNase_H"/>
    <property type="match status" value="1"/>
</dbReference>
<sequence>METSLSLSSLALNTSFHFLGVWFSLSASSQFVLKQARSMVKDMAVLLGPKKLLAQHVAYLYNAVLLPRLEFHLQTTFFSEKTIESIIKPMFSVLQKKAGLAATTPLALLFLKLPFSIQNAFYRFLSSHIASWQKIFTHPDFRNFALYAISYLQGYLDAESCPTTISLEPWSQVVSFRTHTLYNSLLFSSRLNITWSLSFRPLRWDLQQALPFRSILPHSIFQTAWKLWKILNIFVLAQLASPCGRYLINWSDFRYLSIVGRKGQIPTWFNFINNNFLSSSSSSLFLPLYFINSSFTLASPCLLDHTVKDYHFYSQWAINFNSATQTLSVGRICITYKKQNSAIMSHWLPVSTSADERSYNPCPGCSFNIPVLSKKSAIKQRCNSKKCFFNVALSETTGYPTKNAKVFAAYLPITLSTLWSYATSLTLVHLTNLSSPNPSVYSSPSTSRIEDDDVLPLSVHTMYTDGSFLSAKDSFPPSMTSAWLALDDDEFILDSLSLCFPSCFPSALRSKIYAVVLGLNALSHNSLISIYTDCSQLISLWKCFVNIPFSPKLLREPNHFLWLSIRQLIMDRNLKVDLIKVPAHGDNIYNIQADSLAKNAHLSLQPTFSPLVFCHIPCLLTFNSLPIDMNIRHFIRSIADACALLSFCSMARFTALGSPALFDWAGIHFCLSQIKGFASHKNGRPEFWIF</sequence>
<dbReference type="SUPFAM" id="SSF53098">
    <property type="entry name" value="Ribonuclease H-like"/>
    <property type="match status" value="1"/>
</dbReference>
<dbReference type="AlphaFoldDB" id="A0A015KB64"/>
<proteinExistence type="predicted"/>
<protein>
    <recommendedName>
        <fullName evidence="1">RNase H type-1 domain-containing protein</fullName>
    </recommendedName>
</protein>
<dbReference type="PROSITE" id="PS50879">
    <property type="entry name" value="RNASE_H_1"/>
    <property type="match status" value="1"/>
</dbReference>
<evidence type="ECO:0000259" key="1">
    <source>
        <dbReference type="PROSITE" id="PS50879"/>
    </source>
</evidence>
<dbReference type="InterPro" id="IPR002156">
    <property type="entry name" value="RNaseH_domain"/>
</dbReference>
<dbReference type="InterPro" id="IPR012337">
    <property type="entry name" value="RNaseH-like_sf"/>
</dbReference>
<feature type="domain" description="RNase H type-1" evidence="1">
    <location>
        <begin position="456"/>
        <end position="602"/>
    </location>
</feature>
<dbReference type="InterPro" id="IPR036397">
    <property type="entry name" value="RNaseH_sf"/>
</dbReference>
<dbReference type="OrthoDB" id="2494641at2759"/>
<evidence type="ECO:0000313" key="2">
    <source>
        <dbReference type="EMBL" id="EXX64654.1"/>
    </source>
</evidence>
<organism evidence="2 3">
    <name type="scientific">Rhizophagus irregularis (strain DAOM 197198w)</name>
    <name type="common">Glomus intraradices</name>
    <dbReference type="NCBI Taxonomy" id="1432141"/>
    <lineage>
        <taxon>Eukaryota</taxon>
        <taxon>Fungi</taxon>
        <taxon>Fungi incertae sedis</taxon>
        <taxon>Mucoromycota</taxon>
        <taxon>Glomeromycotina</taxon>
        <taxon>Glomeromycetes</taxon>
        <taxon>Glomerales</taxon>
        <taxon>Glomeraceae</taxon>
        <taxon>Rhizophagus</taxon>
    </lineage>
</organism>
<dbReference type="Proteomes" id="UP000022910">
    <property type="component" value="Unassembled WGS sequence"/>
</dbReference>
<dbReference type="GO" id="GO:0003676">
    <property type="term" value="F:nucleic acid binding"/>
    <property type="evidence" value="ECO:0007669"/>
    <property type="project" value="InterPro"/>
</dbReference>
<gene>
    <name evidence="2" type="ORF">RirG_140800</name>
</gene>